<evidence type="ECO:0000256" key="5">
    <source>
        <dbReference type="ARBA" id="ARBA00022729"/>
    </source>
</evidence>
<keyword evidence="10" id="KW-0325">Glycoprotein</keyword>
<dbReference type="InterPro" id="IPR013128">
    <property type="entry name" value="Peptidase_C1A"/>
</dbReference>
<dbReference type="InterPro" id="IPR038765">
    <property type="entry name" value="Papain-like_cys_pep_sf"/>
</dbReference>
<dbReference type="CDD" id="cd02698">
    <property type="entry name" value="Peptidase_C1A_CathepsinX"/>
    <property type="match status" value="1"/>
</dbReference>
<gene>
    <name evidence="13" type="ORF">BaRGS_00027053</name>
    <name evidence="14" type="ORF">BaRGS_00027080</name>
</gene>
<evidence type="ECO:0000256" key="7">
    <source>
        <dbReference type="ARBA" id="ARBA00022807"/>
    </source>
</evidence>
<dbReference type="PANTHER" id="PTHR12411">
    <property type="entry name" value="CYSTEINE PROTEASE FAMILY C1-RELATED"/>
    <property type="match status" value="1"/>
</dbReference>
<comment type="similarity">
    <text evidence="2">Belongs to the peptidase C1 family.</text>
</comment>
<keyword evidence="15" id="KW-1185">Reference proteome</keyword>
<dbReference type="InterPro" id="IPR000668">
    <property type="entry name" value="Peptidase_C1A_C"/>
</dbReference>
<dbReference type="Gene3D" id="3.90.70.10">
    <property type="entry name" value="Cysteine proteinases"/>
    <property type="match status" value="1"/>
</dbReference>
<evidence type="ECO:0000256" key="2">
    <source>
        <dbReference type="ARBA" id="ARBA00008455"/>
    </source>
</evidence>
<evidence type="ECO:0000256" key="11">
    <source>
        <dbReference type="SAM" id="SignalP"/>
    </source>
</evidence>
<keyword evidence="4" id="KW-0645">Protease</keyword>
<dbReference type="EMBL" id="JACVVK020000258">
    <property type="protein sequence ID" value="KAK7481680.1"/>
    <property type="molecule type" value="Genomic_DNA"/>
</dbReference>
<feature type="domain" description="Peptidase C1A papain C-terminal" evidence="12">
    <location>
        <begin position="72"/>
        <end position="310"/>
    </location>
</feature>
<sequence>MAASRCPSVCVLTIVLLLTVGRVSSYTYVPSLYVRDKNGVELPCYRPSQRPITGVKTYPRPFEMAGFRVDQLPKAWDWRNVSGVNYASPTRNQHIPNFCGSCWGMSATSALADRVNIKRRGMWPSAYLSVQEVMDCGGAGTCTGGNDLGVYEYAHDNGIPDETCNNYQAKEQECNPFNKCGTCTASGECDDVSKYTVWMVGDYGSLQGRTNMMAEIYKNGPISCSITATKTLDGYTGGVFAEYHESTLSNHVISVAGWGVENGTEYWIVRNSWGQPWGENGWARFVTSLYKHGEGNSYNLGIEKDCHYGDPIVP</sequence>
<evidence type="ECO:0000256" key="9">
    <source>
        <dbReference type="ARBA" id="ARBA00023157"/>
    </source>
</evidence>
<dbReference type="EMBL" id="JACVVK020000258">
    <property type="protein sequence ID" value="KAK7481707.1"/>
    <property type="molecule type" value="Genomic_DNA"/>
</dbReference>
<evidence type="ECO:0000256" key="8">
    <source>
        <dbReference type="ARBA" id="ARBA00023145"/>
    </source>
</evidence>
<dbReference type="FunFam" id="3.90.70.10:FF:000060">
    <property type="entry name" value="Cathepsin Z"/>
    <property type="match status" value="1"/>
</dbReference>
<evidence type="ECO:0000256" key="10">
    <source>
        <dbReference type="ARBA" id="ARBA00023180"/>
    </source>
</evidence>
<keyword evidence="9" id="KW-1015">Disulfide bond</keyword>
<evidence type="ECO:0000313" key="15">
    <source>
        <dbReference type="Proteomes" id="UP001519460"/>
    </source>
</evidence>
<dbReference type="InterPro" id="IPR033157">
    <property type="entry name" value="CTSZ"/>
</dbReference>
<keyword evidence="6" id="KW-0378">Hydrolase</keyword>
<keyword evidence="7" id="KW-0788">Thiol protease</keyword>
<evidence type="ECO:0000313" key="14">
    <source>
        <dbReference type="EMBL" id="KAK7481707.1"/>
    </source>
</evidence>
<evidence type="ECO:0000259" key="12">
    <source>
        <dbReference type="SMART" id="SM00645"/>
    </source>
</evidence>
<name>A0ABD0K3T6_9CAEN</name>
<organism evidence="14 15">
    <name type="scientific">Batillaria attramentaria</name>
    <dbReference type="NCBI Taxonomy" id="370345"/>
    <lineage>
        <taxon>Eukaryota</taxon>
        <taxon>Metazoa</taxon>
        <taxon>Spiralia</taxon>
        <taxon>Lophotrochozoa</taxon>
        <taxon>Mollusca</taxon>
        <taxon>Gastropoda</taxon>
        <taxon>Caenogastropoda</taxon>
        <taxon>Sorbeoconcha</taxon>
        <taxon>Cerithioidea</taxon>
        <taxon>Batillariidae</taxon>
        <taxon>Batillaria</taxon>
    </lineage>
</organism>
<dbReference type="AlphaFoldDB" id="A0ABD0K3T6"/>
<reference evidence="14 15" key="2">
    <citation type="journal article" date="2023" name="Sci. Data">
        <title>Genome assembly of the Korean intertidal mud-creeper Batillaria attramentaria.</title>
        <authorList>
            <person name="Patra A.K."/>
            <person name="Ho P.T."/>
            <person name="Jun S."/>
            <person name="Lee S.J."/>
            <person name="Kim Y."/>
            <person name="Won Y.J."/>
        </authorList>
    </citation>
    <scope>NUCLEOTIDE SEQUENCE [LARGE SCALE GENOMIC DNA]</scope>
    <source>
        <strain evidence="14">Wonlab-2016</strain>
    </source>
</reference>
<evidence type="ECO:0000256" key="1">
    <source>
        <dbReference type="ARBA" id="ARBA00001594"/>
    </source>
</evidence>
<dbReference type="Pfam" id="PF00112">
    <property type="entry name" value="Peptidase_C1"/>
    <property type="match status" value="1"/>
</dbReference>
<dbReference type="GO" id="GO:0016807">
    <property type="term" value="F:cysteine-type carboxypeptidase activity"/>
    <property type="evidence" value="ECO:0007669"/>
    <property type="project" value="UniProtKB-EC"/>
</dbReference>
<dbReference type="GO" id="GO:0006508">
    <property type="term" value="P:proteolysis"/>
    <property type="evidence" value="ECO:0007669"/>
    <property type="project" value="UniProtKB-KW"/>
</dbReference>
<keyword evidence="5 11" id="KW-0732">Signal</keyword>
<evidence type="ECO:0000256" key="4">
    <source>
        <dbReference type="ARBA" id="ARBA00022670"/>
    </source>
</evidence>
<dbReference type="PRINTS" id="PR00705">
    <property type="entry name" value="PAPAIN"/>
</dbReference>
<evidence type="ECO:0000256" key="6">
    <source>
        <dbReference type="ARBA" id="ARBA00022801"/>
    </source>
</evidence>
<evidence type="ECO:0000313" key="13">
    <source>
        <dbReference type="EMBL" id="KAK7481680.1"/>
    </source>
</evidence>
<feature type="chain" id="PRO_5044722558" description="cathepsin X" evidence="11">
    <location>
        <begin position="26"/>
        <end position="314"/>
    </location>
</feature>
<accession>A0ABD0K3T6</accession>
<protein>
    <recommendedName>
        <fullName evidence="3">cathepsin X</fullName>
        <ecNumber evidence="3">3.4.18.1</ecNumber>
    </recommendedName>
</protein>
<dbReference type="SUPFAM" id="SSF54001">
    <property type="entry name" value="Cysteine proteinases"/>
    <property type="match status" value="1"/>
</dbReference>
<feature type="signal peptide" evidence="11">
    <location>
        <begin position="1"/>
        <end position="25"/>
    </location>
</feature>
<keyword evidence="8" id="KW-0865">Zymogen</keyword>
<comment type="caution">
    <text evidence="14">The sequence shown here is derived from an EMBL/GenBank/DDBJ whole genome shotgun (WGS) entry which is preliminary data.</text>
</comment>
<proteinExistence type="inferred from homology"/>
<evidence type="ECO:0000256" key="3">
    <source>
        <dbReference type="ARBA" id="ARBA00012516"/>
    </source>
</evidence>
<reference evidence="14" key="3">
    <citation type="submission" date="2023-01" db="EMBL/GenBank/DDBJ databases">
        <authorList>
            <person name="Patra A."/>
        </authorList>
    </citation>
    <scope>NUCLEOTIDE SEQUENCE</scope>
    <source>
        <strain evidence="14">Wonlab-2016</strain>
        <tissue evidence="14">Foot muscle</tissue>
    </source>
</reference>
<dbReference type="Proteomes" id="UP001519460">
    <property type="component" value="Unassembled WGS sequence"/>
</dbReference>
<comment type="catalytic activity">
    <reaction evidence="1">
        <text>Release of C-terminal amino acid residues with broad specificity, but lacks action on C-terminal proline. Shows weak endopeptidase activity.</text>
        <dbReference type="EC" id="3.4.18.1"/>
    </reaction>
</comment>
<reference evidence="14" key="1">
    <citation type="submission" date="2020-09" db="EMBL/GenBank/DDBJ databases">
        <authorList>
            <person name="Won Y."/>
        </authorList>
    </citation>
    <scope>NUCLEOTIDE SEQUENCE</scope>
    <source>
        <strain evidence="14">Wonlab-2016</strain>
        <tissue evidence="14">Foot muscle</tissue>
    </source>
</reference>
<dbReference type="SMART" id="SM00645">
    <property type="entry name" value="Pept_C1"/>
    <property type="match status" value="1"/>
</dbReference>
<dbReference type="EC" id="3.4.18.1" evidence="3"/>